<feature type="domain" description="RNA polymerase sigma factor 54 DNA-binding" evidence="9">
    <location>
        <begin position="281"/>
        <end position="440"/>
    </location>
</feature>
<dbReference type="GO" id="GO:0006352">
    <property type="term" value="P:DNA-templated transcription initiation"/>
    <property type="evidence" value="ECO:0007669"/>
    <property type="project" value="InterPro"/>
</dbReference>
<dbReference type="GO" id="GO:0016987">
    <property type="term" value="F:sigma factor activity"/>
    <property type="evidence" value="ECO:0007669"/>
    <property type="project" value="UniProtKB-KW"/>
</dbReference>
<evidence type="ECO:0000313" key="11">
    <source>
        <dbReference type="EMBL" id="KRN05990.1"/>
    </source>
</evidence>
<dbReference type="Proteomes" id="UP000050961">
    <property type="component" value="Unassembled WGS sequence"/>
</dbReference>
<dbReference type="Pfam" id="PF00309">
    <property type="entry name" value="Sigma54_AID"/>
    <property type="match status" value="1"/>
</dbReference>
<dbReference type="PANTHER" id="PTHR32248">
    <property type="entry name" value="RNA POLYMERASE SIGMA-54 FACTOR"/>
    <property type="match status" value="1"/>
</dbReference>
<dbReference type="InterPro" id="IPR007046">
    <property type="entry name" value="RNA_pol_sigma_54_core-bd"/>
</dbReference>
<name>A0A0R2DR04_9LACO</name>
<dbReference type="PROSITE" id="PS50044">
    <property type="entry name" value="SIGMA54_3"/>
    <property type="match status" value="1"/>
</dbReference>
<dbReference type="GO" id="GO:0003677">
    <property type="term" value="F:DNA binding"/>
    <property type="evidence" value="ECO:0007669"/>
    <property type="project" value="UniProtKB-KW"/>
</dbReference>
<evidence type="ECO:0000256" key="8">
    <source>
        <dbReference type="ARBA" id="ARBA00023163"/>
    </source>
</evidence>
<dbReference type="PATRIC" id="fig|1423806.3.peg.1197"/>
<dbReference type="STRING" id="1423806.FD15_GL001176"/>
<organism evidence="11 12">
    <name type="scientific">Liquorilactobacillus sucicola DSM 21376 = JCM 15457</name>
    <dbReference type="NCBI Taxonomy" id="1423806"/>
    <lineage>
        <taxon>Bacteria</taxon>
        <taxon>Bacillati</taxon>
        <taxon>Bacillota</taxon>
        <taxon>Bacilli</taxon>
        <taxon>Lactobacillales</taxon>
        <taxon>Lactobacillaceae</taxon>
        <taxon>Liquorilactobacillus</taxon>
    </lineage>
</organism>
<keyword evidence="8" id="KW-0804">Transcription</keyword>
<reference evidence="11 12" key="1">
    <citation type="journal article" date="2015" name="Genome Announc.">
        <title>Expanding the biotechnology potential of lactobacilli through comparative genomics of 213 strains and associated genera.</title>
        <authorList>
            <person name="Sun Z."/>
            <person name="Harris H.M."/>
            <person name="McCann A."/>
            <person name="Guo C."/>
            <person name="Argimon S."/>
            <person name="Zhang W."/>
            <person name="Yang X."/>
            <person name="Jeffery I.B."/>
            <person name="Cooney J.C."/>
            <person name="Kagawa T.F."/>
            <person name="Liu W."/>
            <person name="Song Y."/>
            <person name="Salvetti E."/>
            <person name="Wrobel A."/>
            <person name="Rasinkangas P."/>
            <person name="Parkhill J."/>
            <person name="Rea M.C."/>
            <person name="O'Sullivan O."/>
            <person name="Ritari J."/>
            <person name="Douillard F.P."/>
            <person name="Paul Ross R."/>
            <person name="Yang R."/>
            <person name="Briner A.E."/>
            <person name="Felis G.E."/>
            <person name="de Vos W.M."/>
            <person name="Barrangou R."/>
            <person name="Klaenhammer T.R."/>
            <person name="Caufield P.W."/>
            <person name="Cui Y."/>
            <person name="Zhang H."/>
            <person name="O'Toole P.W."/>
        </authorList>
    </citation>
    <scope>NUCLEOTIDE SEQUENCE [LARGE SCALE GENOMIC DNA]</scope>
    <source>
        <strain evidence="11 12">DSM 21376</strain>
    </source>
</reference>
<accession>A0A0R2DR04</accession>
<keyword evidence="5" id="KW-0805">Transcription regulation</keyword>
<proteinExistence type="inferred from homology"/>
<evidence type="ECO:0000256" key="7">
    <source>
        <dbReference type="ARBA" id="ARBA00023125"/>
    </source>
</evidence>
<dbReference type="EMBL" id="AYZF01000013">
    <property type="protein sequence ID" value="KRN05990.1"/>
    <property type="molecule type" value="Genomic_DNA"/>
</dbReference>
<evidence type="ECO:0000256" key="1">
    <source>
        <dbReference type="ARBA" id="ARBA00008798"/>
    </source>
</evidence>
<evidence type="ECO:0000256" key="2">
    <source>
        <dbReference type="ARBA" id="ARBA00022478"/>
    </source>
</evidence>
<dbReference type="eggNOG" id="COG1508">
    <property type="taxonomic scope" value="Bacteria"/>
</dbReference>
<dbReference type="Pfam" id="PF04963">
    <property type="entry name" value="Sigma54_CBD"/>
    <property type="match status" value="1"/>
</dbReference>
<dbReference type="PANTHER" id="PTHR32248:SF4">
    <property type="entry name" value="RNA POLYMERASE SIGMA-54 FACTOR"/>
    <property type="match status" value="1"/>
</dbReference>
<dbReference type="AlphaFoldDB" id="A0A0R2DR04"/>
<dbReference type="RefSeq" id="WP_056967345.1">
    <property type="nucleotide sequence ID" value="NZ_AYZF01000013.1"/>
</dbReference>
<evidence type="ECO:0000256" key="3">
    <source>
        <dbReference type="ARBA" id="ARBA00022679"/>
    </source>
</evidence>
<evidence type="ECO:0000259" key="10">
    <source>
        <dbReference type="Pfam" id="PF04963"/>
    </source>
</evidence>
<keyword evidence="7" id="KW-0238">DNA-binding</keyword>
<keyword evidence="3" id="KW-0808">Transferase</keyword>
<comment type="caution">
    <text evidence="11">The sequence shown here is derived from an EMBL/GenBank/DDBJ whole genome shotgun (WGS) entry which is preliminary data.</text>
</comment>
<dbReference type="PIRSF" id="PIRSF000774">
    <property type="entry name" value="RpoN"/>
    <property type="match status" value="1"/>
</dbReference>
<keyword evidence="6" id="KW-0731">Sigma factor</keyword>
<dbReference type="Gene3D" id="1.10.10.60">
    <property type="entry name" value="Homeodomain-like"/>
    <property type="match status" value="1"/>
</dbReference>
<feature type="domain" description="RNA polymerase sigma factor 54 core-binding" evidence="10">
    <location>
        <begin position="81"/>
        <end position="267"/>
    </location>
</feature>
<dbReference type="GO" id="GO:0001216">
    <property type="term" value="F:DNA-binding transcription activator activity"/>
    <property type="evidence" value="ECO:0007669"/>
    <property type="project" value="InterPro"/>
</dbReference>
<dbReference type="GO" id="GO:0000428">
    <property type="term" value="C:DNA-directed RNA polymerase complex"/>
    <property type="evidence" value="ECO:0007669"/>
    <property type="project" value="UniProtKB-KW"/>
</dbReference>
<sequence length="445" mass="51219">MPLEQIYGQEQQQVQKLAMTQQMQQSIQILRYSIEDLHDFLAQQQLDNPFIKINDRMSYTGSSASSGDNADKKDDWISQTAEHKQQSLYDYLLSQVHLTMRKTVLRGWVVFLIDHLDTNGYLRIDLTEILQKTHVDQTTLLDALTLLQQLDPPGIGARNLKECLLLQIENSDNAPKYAYEIIDESFVQFADRKWSAVAQHFGISLEEVQNVFDYVRTLSPAPGAVFGQDDIGYVYPDLLVEIDRKNQSVKLDVTKQSRPLVVFKKDYFDEFSQMPDAEVKKYLREKKADYLNIVRNIERRGATIERVGQAIVNHQAGFFLKDEHPLNPLLLRDVAHELHLHESTVSRAVNGKYLKCDFGVFELRHFFTKRVNNSKEDEELTADAVQSQIKALVDAENKAKPLSDSRLVEHLAQNGVKISRRTVAKYRDMMGIVSSSKRKRFGEKR</sequence>
<keyword evidence="2" id="KW-0240">DNA-directed RNA polymerase</keyword>
<keyword evidence="12" id="KW-1185">Reference proteome</keyword>
<dbReference type="InterPro" id="IPR000394">
    <property type="entry name" value="RNA_pol_sigma_54"/>
</dbReference>
<gene>
    <name evidence="11" type="ORF">FD15_GL001176</name>
</gene>
<evidence type="ECO:0000259" key="9">
    <source>
        <dbReference type="Pfam" id="PF04552"/>
    </source>
</evidence>
<dbReference type="Gene3D" id="1.10.10.1330">
    <property type="entry name" value="RNA polymerase sigma-54 factor, core-binding domain"/>
    <property type="match status" value="1"/>
</dbReference>
<dbReference type="PROSITE" id="PS00717">
    <property type="entry name" value="SIGMA54_1"/>
    <property type="match status" value="1"/>
</dbReference>
<protein>
    <submittedName>
        <fullName evidence="11">RNA polymerase factor sigma-54</fullName>
    </submittedName>
</protein>
<dbReference type="GO" id="GO:0016779">
    <property type="term" value="F:nucleotidyltransferase activity"/>
    <property type="evidence" value="ECO:0007669"/>
    <property type="project" value="UniProtKB-KW"/>
</dbReference>
<keyword evidence="4" id="KW-0548">Nucleotidyltransferase</keyword>
<dbReference type="PROSITE" id="PS00718">
    <property type="entry name" value="SIGMA54_2"/>
    <property type="match status" value="1"/>
</dbReference>
<comment type="similarity">
    <text evidence="1">Belongs to the sigma-54 factor family.</text>
</comment>
<dbReference type="InterPro" id="IPR038709">
    <property type="entry name" value="RpoN_core-bd_sf"/>
</dbReference>
<dbReference type="Pfam" id="PF04552">
    <property type="entry name" value="Sigma54_DBD"/>
    <property type="match status" value="1"/>
</dbReference>
<evidence type="ECO:0000256" key="5">
    <source>
        <dbReference type="ARBA" id="ARBA00023015"/>
    </source>
</evidence>
<evidence type="ECO:0000256" key="4">
    <source>
        <dbReference type="ARBA" id="ARBA00022695"/>
    </source>
</evidence>
<evidence type="ECO:0000313" key="12">
    <source>
        <dbReference type="Proteomes" id="UP000050961"/>
    </source>
</evidence>
<dbReference type="InterPro" id="IPR007634">
    <property type="entry name" value="RNA_pol_sigma_54_DNA-bd"/>
</dbReference>
<evidence type="ECO:0000256" key="6">
    <source>
        <dbReference type="ARBA" id="ARBA00023082"/>
    </source>
</evidence>
<dbReference type="PRINTS" id="PR00045">
    <property type="entry name" value="SIGMA54FCT"/>
</dbReference>
<dbReference type="NCBIfam" id="TIGR02395">
    <property type="entry name" value="rpoN_sigma"/>
    <property type="match status" value="1"/>
</dbReference>